<comment type="caution">
    <text evidence="2">The sequence shown here is derived from an EMBL/GenBank/DDBJ whole genome shotgun (WGS) entry which is preliminary data.</text>
</comment>
<reference evidence="2 3" key="1">
    <citation type="submission" date="2023-07" db="EMBL/GenBank/DDBJ databases">
        <title>Genomic Encyclopedia of Type Strains, Phase IV (KMG-IV): sequencing the most valuable type-strain genomes for metagenomic binning, comparative biology and taxonomic classification.</title>
        <authorList>
            <person name="Goeker M."/>
        </authorList>
    </citation>
    <scope>NUCLEOTIDE SEQUENCE [LARGE SCALE GENOMIC DNA]</scope>
    <source>
        <strain evidence="2 3">DSM 19619</strain>
    </source>
</reference>
<protein>
    <submittedName>
        <fullName evidence="2">Flp pilus assembly pilin Flp</fullName>
    </submittedName>
</protein>
<proteinExistence type="predicted"/>
<dbReference type="Proteomes" id="UP001242480">
    <property type="component" value="Unassembled WGS sequence"/>
</dbReference>
<dbReference type="RefSeq" id="WP_307267226.1">
    <property type="nucleotide sequence ID" value="NZ_JAUSVX010000001.1"/>
</dbReference>
<gene>
    <name evidence="2" type="ORF">QO011_000513</name>
</gene>
<name>A0ABU0J246_9HYPH</name>
<keyword evidence="1" id="KW-0812">Transmembrane</keyword>
<sequence>MRTGRTKAAGRMLAAFARDRSGGVAIEYGLVAGLIFLAIVAAVHLLSQNLMDNFWNKVSNAVANSPGS</sequence>
<keyword evidence="1" id="KW-0472">Membrane</keyword>
<dbReference type="EMBL" id="JAUSVX010000001">
    <property type="protein sequence ID" value="MDQ0467518.1"/>
    <property type="molecule type" value="Genomic_DNA"/>
</dbReference>
<dbReference type="InterPro" id="IPR007047">
    <property type="entry name" value="Flp_Fap"/>
</dbReference>
<evidence type="ECO:0000313" key="3">
    <source>
        <dbReference type="Proteomes" id="UP001242480"/>
    </source>
</evidence>
<evidence type="ECO:0000313" key="2">
    <source>
        <dbReference type="EMBL" id="MDQ0467518.1"/>
    </source>
</evidence>
<keyword evidence="3" id="KW-1185">Reference proteome</keyword>
<dbReference type="Pfam" id="PF04964">
    <property type="entry name" value="Flp_Fap"/>
    <property type="match status" value="1"/>
</dbReference>
<feature type="transmembrane region" description="Helical" evidence="1">
    <location>
        <begin position="21"/>
        <end position="46"/>
    </location>
</feature>
<evidence type="ECO:0000256" key="1">
    <source>
        <dbReference type="SAM" id="Phobius"/>
    </source>
</evidence>
<keyword evidence="1" id="KW-1133">Transmembrane helix</keyword>
<organism evidence="2 3">
    <name type="scientific">Labrys wisconsinensis</name>
    <dbReference type="NCBI Taxonomy" id="425677"/>
    <lineage>
        <taxon>Bacteria</taxon>
        <taxon>Pseudomonadati</taxon>
        <taxon>Pseudomonadota</taxon>
        <taxon>Alphaproteobacteria</taxon>
        <taxon>Hyphomicrobiales</taxon>
        <taxon>Xanthobacteraceae</taxon>
        <taxon>Labrys</taxon>
    </lineage>
</organism>
<accession>A0ABU0J246</accession>